<accession>A0A7C9PMA0</accession>
<keyword evidence="1" id="KW-0472">Membrane</keyword>
<evidence type="ECO:0000256" key="1">
    <source>
        <dbReference type="SAM" id="Phobius"/>
    </source>
</evidence>
<dbReference type="Pfam" id="PF01944">
    <property type="entry name" value="SpoIIM"/>
    <property type="match status" value="1"/>
</dbReference>
<feature type="transmembrane region" description="Helical" evidence="1">
    <location>
        <begin position="284"/>
        <end position="304"/>
    </location>
</feature>
<name>A0A7C9PMA0_9MICO</name>
<feature type="transmembrane region" description="Helical" evidence="1">
    <location>
        <begin position="180"/>
        <end position="200"/>
    </location>
</feature>
<organism evidence="2 3">
    <name type="scientific">Galbitalea soli</name>
    <dbReference type="NCBI Taxonomy" id="1268042"/>
    <lineage>
        <taxon>Bacteria</taxon>
        <taxon>Bacillati</taxon>
        <taxon>Actinomycetota</taxon>
        <taxon>Actinomycetes</taxon>
        <taxon>Micrococcales</taxon>
        <taxon>Microbacteriaceae</taxon>
        <taxon>Galbitalea</taxon>
    </lineage>
</organism>
<evidence type="ECO:0000313" key="3">
    <source>
        <dbReference type="Proteomes" id="UP000479756"/>
    </source>
</evidence>
<dbReference type="InterPro" id="IPR002798">
    <property type="entry name" value="SpoIIM-like"/>
</dbReference>
<dbReference type="PANTHER" id="PTHR35337">
    <property type="entry name" value="SLR1478 PROTEIN"/>
    <property type="match status" value="1"/>
</dbReference>
<feature type="transmembrane region" description="Helical" evidence="1">
    <location>
        <begin position="100"/>
        <end position="119"/>
    </location>
</feature>
<protein>
    <submittedName>
        <fullName evidence="2">Stage II sporulation protein M</fullName>
    </submittedName>
</protein>
<gene>
    <name evidence="2" type="ORF">G3T37_05645</name>
</gene>
<comment type="caution">
    <text evidence="2">The sequence shown here is derived from an EMBL/GenBank/DDBJ whole genome shotgun (WGS) entry which is preliminary data.</text>
</comment>
<keyword evidence="1" id="KW-0812">Transmembrane</keyword>
<evidence type="ECO:0000313" key="2">
    <source>
        <dbReference type="EMBL" id="NEM90834.1"/>
    </source>
</evidence>
<proteinExistence type="predicted"/>
<dbReference type="PANTHER" id="PTHR35337:SF1">
    <property type="entry name" value="SLR1478 PROTEIN"/>
    <property type="match status" value="1"/>
</dbReference>
<reference evidence="2 3" key="1">
    <citation type="journal article" date="2014" name="Int. J. Syst. Evol. Microbiol.">
        <title>Description of Galbitalea soli gen. nov., sp. nov., and Frondihabitans sucicola sp. nov.</title>
        <authorList>
            <person name="Kim S.J."/>
            <person name="Lim J.M."/>
            <person name="Ahn J.H."/>
            <person name="Weon H.Y."/>
            <person name="Hamada M."/>
            <person name="Suzuki K."/>
            <person name="Ahn T.Y."/>
            <person name="Kwon S.W."/>
        </authorList>
    </citation>
    <scope>NUCLEOTIDE SEQUENCE [LARGE SCALE GENOMIC DNA]</scope>
    <source>
        <strain evidence="2 3">NBRC 108727</strain>
    </source>
</reference>
<feature type="transmembrane region" description="Helical" evidence="1">
    <location>
        <begin position="220"/>
        <end position="238"/>
    </location>
</feature>
<dbReference type="EMBL" id="JAAGWZ010000001">
    <property type="protein sequence ID" value="NEM90834.1"/>
    <property type="molecule type" value="Genomic_DNA"/>
</dbReference>
<keyword evidence="3" id="KW-1185">Reference proteome</keyword>
<dbReference type="RefSeq" id="WP_163472438.1">
    <property type="nucleotide sequence ID" value="NZ_JAAGWZ010000001.1"/>
</dbReference>
<dbReference type="AlphaFoldDB" id="A0A7C9PMA0"/>
<sequence length="331" mass="36109">MDLDAYSAAHSDEWDDLARVTRQRRLSGADADRLIDRYQSGASDLSAIRTTAGASIIGDRLSITLSRARLRFTGVRTNVLAGLPRFFLLQLPAALYRVRWLTLVVAVGSAAIAVLWGFWLSSNPTALLQYGTDAQLREYANQRFVGYYSAHPSPAFAGQVWTNNAWIATQSVAFGITGAWPVYVAVGNAMNVGMAGAIMARYHHLDHFFLYIAPHGQLELYSIFVAVATGLMIAWAWIAPGPRTRAVALADAGRSLFTIVAGLMIMLAMSGFIEGFITRQEWPWPVKIGLGTIALLLVLAYQWVLGRRAARAGETGDLDEFEAGARQLTAA</sequence>
<dbReference type="Proteomes" id="UP000479756">
    <property type="component" value="Unassembled WGS sequence"/>
</dbReference>
<feature type="transmembrane region" description="Helical" evidence="1">
    <location>
        <begin position="258"/>
        <end position="277"/>
    </location>
</feature>
<keyword evidence="1" id="KW-1133">Transmembrane helix</keyword>